<keyword evidence="2" id="KW-1185">Reference proteome</keyword>
<dbReference type="EMBL" id="JAPQES010000001">
    <property type="protein sequence ID" value="MCY6369605.1"/>
    <property type="molecule type" value="Genomic_DNA"/>
</dbReference>
<organism evidence="1 2">
    <name type="scientific">Clostridium ganghwense</name>
    <dbReference type="NCBI Taxonomy" id="312089"/>
    <lineage>
        <taxon>Bacteria</taxon>
        <taxon>Bacillati</taxon>
        <taxon>Bacillota</taxon>
        <taxon>Clostridia</taxon>
        <taxon>Eubacteriales</taxon>
        <taxon>Clostridiaceae</taxon>
        <taxon>Clostridium</taxon>
    </lineage>
</organism>
<comment type="caution">
    <text evidence="1">The sequence shown here is derived from an EMBL/GenBank/DDBJ whole genome shotgun (WGS) entry which is preliminary data.</text>
</comment>
<gene>
    <name evidence="1" type="ORF">OXH55_02945</name>
</gene>
<evidence type="ECO:0000313" key="1">
    <source>
        <dbReference type="EMBL" id="MCY6369605.1"/>
    </source>
</evidence>
<evidence type="ECO:0000313" key="2">
    <source>
        <dbReference type="Proteomes" id="UP001079657"/>
    </source>
</evidence>
<sequence length="84" mass="9359">MVIDITVCVGSTCYLKGSYNIINRLMKIIEENKLEDKVVVKGACCLGNCCKPVSIKINDGPVLSVDESSLETFFKENVMKRLEK</sequence>
<reference evidence="1" key="1">
    <citation type="submission" date="2022-12" db="EMBL/GenBank/DDBJ databases">
        <authorList>
            <person name="Wang J."/>
        </authorList>
    </citation>
    <scope>NUCLEOTIDE SEQUENCE</scope>
    <source>
        <strain evidence="1">HY-42-06</strain>
    </source>
</reference>
<name>A0ABT4CKM7_9CLOT</name>
<dbReference type="SUPFAM" id="SSF52833">
    <property type="entry name" value="Thioredoxin-like"/>
    <property type="match status" value="1"/>
</dbReference>
<protein>
    <submittedName>
        <fullName evidence="1">NAD(P)H-dependent oxidoreductase subunit E</fullName>
    </submittedName>
</protein>
<proteinExistence type="predicted"/>
<dbReference type="InterPro" id="IPR036249">
    <property type="entry name" value="Thioredoxin-like_sf"/>
</dbReference>
<dbReference type="Proteomes" id="UP001079657">
    <property type="component" value="Unassembled WGS sequence"/>
</dbReference>
<dbReference type="CDD" id="cd02980">
    <property type="entry name" value="TRX_Fd_family"/>
    <property type="match status" value="1"/>
</dbReference>
<dbReference type="Gene3D" id="3.40.30.10">
    <property type="entry name" value="Glutaredoxin"/>
    <property type="match status" value="1"/>
</dbReference>
<dbReference type="Pfam" id="PF01257">
    <property type="entry name" value="2Fe-2S_thioredx"/>
    <property type="match status" value="1"/>
</dbReference>
<dbReference type="RefSeq" id="WP_268047980.1">
    <property type="nucleotide sequence ID" value="NZ_JAPQES010000001.1"/>
</dbReference>
<accession>A0ABT4CKM7</accession>